<dbReference type="Proteomes" id="UP000030341">
    <property type="component" value="Chromosome 2"/>
</dbReference>
<protein>
    <submittedName>
        <fullName evidence="5">Penicillinase repressor</fullName>
    </submittedName>
</protein>
<dbReference type="AlphaFoldDB" id="A0A0A7EJ66"/>
<dbReference type="Gene3D" id="1.10.10.10">
    <property type="entry name" value="Winged helix-like DNA-binding domain superfamily/Winged helix DNA-binding domain"/>
    <property type="match status" value="1"/>
</dbReference>
<dbReference type="RefSeq" id="WP_040135198.1">
    <property type="nucleotide sequence ID" value="NZ_CP009889.1"/>
</dbReference>
<proteinExistence type="inferred from homology"/>
<organism evidence="5 6">
    <name type="scientific">Pseudoalteromonas piratica</name>
    <dbReference type="NCBI Taxonomy" id="1348114"/>
    <lineage>
        <taxon>Bacteria</taxon>
        <taxon>Pseudomonadati</taxon>
        <taxon>Pseudomonadota</taxon>
        <taxon>Gammaproteobacteria</taxon>
        <taxon>Alteromonadales</taxon>
        <taxon>Pseudoalteromonadaceae</taxon>
        <taxon>Pseudoalteromonas</taxon>
    </lineage>
</organism>
<dbReference type="InterPro" id="IPR036390">
    <property type="entry name" value="WH_DNA-bd_sf"/>
</dbReference>
<evidence type="ECO:0000256" key="2">
    <source>
        <dbReference type="ARBA" id="ARBA00023015"/>
    </source>
</evidence>
<keyword evidence="4" id="KW-0804">Transcription</keyword>
<dbReference type="InterPro" id="IPR005650">
    <property type="entry name" value="BlaI_family"/>
</dbReference>
<dbReference type="eggNOG" id="COG3682">
    <property type="taxonomic scope" value="Bacteria"/>
</dbReference>
<evidence type="ECO:0000256" key="4">
    <source>
        <dbReference type="ARBA" id="ARBA00023163"/>
    </source>
</evidence>
<gene>
    <name evidence="5" type="ORF">OM33_16525</name>
</gene>
<dbReference type="SUPFAM" id="SSF46785">
    <property type="entry name" value="Winged helix' DNA-binding domain"/>
    <property type="match status" value="1"/>
</dbReference>
<name>A0A0A7EJ66_9GAMM</name>
<dbReference type="OrthoDB" id="279010at2"/>
<dbReference type="InterPro" id="IPR036388">
    <property type="entry name" value="WH-like_DNA-bd_sf"/>
</dbReference>
<keyword evidence="2" id="KW-0805">Transcription regulation</keyword>
<dbReference type="KEGG" id="pseo:OM33_16525"/>
<dbReference type="GO" id="GO:0003677">
    <property type="term" value="F:DNA binding"/>
    <property type="evidence" value="ECO:0007669"/>
    <property type="project" value="UniProtKB-KW"/>
</dbReference>
<reference evidence="5 6" key="1">
    <citation type="submission" date="2014-11" db="EMBL/GenBank/DDBJ databases">
        <title>Complete Genome Sequence of Pseudoalteromonas sp. Strain OCN003 Isolated from Kaneohe Bay, Oahu, Hawaii.</title>
        <authorList>
            <person name="Beurmann S."/>
            <person name="Videau P."/>
            <person name="Ushijima B."/>
            <person name="Smith A.M."/>
            <person name="Aeby G.S."/>
            <person name="Callahan S.M."/>
            <person name="Belcaid M."/>
        </authorList>
    </citation>
    <scope>NUCLEOTIDE SEQUENCE [LARGE SCALE GENOMIC DNA]</scope>
    <source>
        <strain evidence="5 6">OCN003</strain>
    </source>
</reference>
<comment type="similarity">
    <text evidence="1">Belongs to the BlaI transcriptional regulatory family.</text>
</comment>
<sequence length="121" mass="13855">MQLTAPELEILKCLWQQQPLTGKEIHQRMESLYGWSYSSTRKTLERMAQKAYVSVEAQGNKKIYTALLDKVPTLAAFVKDFSKRVLEIDGALPVAMFSGSQLFEHDELNELEAHLNNLQKK</sequence>
<dbReference type="GO" id="GO:0045892">
    <property type="term" value="P:negative regulation of DNA-templated transcription"/>
    <property type="evidence" value="ECO:0007669"/>
    <property type="project" value="InterPro"/>
</dbReference>
<dbReference type="HOGENOM" id="CLU_119090_3_0_6"/>
<accession>A0A0A7EJ66</accession>
<keyword evidence="6" id="KW-1185">Reference proteome</keyword>
<dbReference type="EMBL" id="CP009889">
    <property type="protein sequence ID" value="AIY66730.1"/>
    <property type="molecule type" value="Genomic_DNA"/>
</dbReference>
<dbReference type="Pfam" id="PF03965">
    <property type="entry name" value="Penicillinase_R"/>
    <property type="match status" value="1"/>
</dbReference>
<evidence type="ECO:0000313" key="5">
    <source>
        <dbReference type="EMBL" id="AIY66730.1"/>
    </source>
</evidence>
<keyword evidence="3" id="KW-0238">DNA-binding</keyword>
<dbReference type="STRING" id="1348114.OM33_16525"/>
<dbReference type="PIRSF" id="PIRSF019455">
    <property type="entry name" value="CopR_AtkY"/>
    <property type="match status" value="1"/>
</dbReference>
<evidence type="ECO:0000313" key="6">
    <source>
        <dbReference type="Proteomes" id="UP000030341"/>
    </source>
</evidence>
<evidence type="ECO:0000256" key="1">
    <source>
        <dbReference type="ARBA" id="ARBA00011046"/>
    </source>
</evidence>
<evidence type="ECO:0000256" key="3">
    <source>
        <dbReference type="ARBA" id="ARBA00023125"/>
    </source>
</evidence>